<name>A0A6D2JG58_9BRAS</name>
<dbReference type="GO" id="GO:0006412">
    <property type="term" value="P:translation"/>
    <property type="evidence" value="ECO:0007669"/>
    <property type="project" value="InterPro"/>
</dbReference>
<dbReference type="Proteomes" id="UP000467841">
    <property type="component" value="Unassembled WGS sequence"/>
</dbReference>
<evidence type="ECO:0000256" key="3">
    <source>
        <dbReference type="SAM" id="Phobius"/>
    </source>
</evidence>
<keyword evidence="1" id="KW-0689">Ribosomal protein</keyword>
<proteinExistence type="predicted"/>
<evidence type="ECO:0000259" key="4">
    <source>
        <dbReference type="PROSITE" id="PS50881"/>
    </source>
</evidence>
<protein>
    <recommendedName>
        <fullName evidence="4">S5 DRBM domain-containing protein</fullName>
    </recommendedName>
</protein>
<feature type="coiled-coil region" evidence="2">
    <location>
        <begin position="1"/>
        <end position="28"/>
    </location>
</feature>
<keyword evidence="6" id="KW-1185">Reference proteome</keyword>
<sequence length="151" mass="17196">MKTTDNEKAKLELKLSSAEAEQKRLQNKQGNVAIGCAKAKEVVGAVQKFAIDVRGNIFQVPMTKYLTFPHRYSKEIPDAYEWLLLLDAIEGERRLFIRSDEQLGHSSLHCLKRLRRRREPLSTILIGSRGTIICGNKFIILVHFVLCCILS</sequence>
<accession>A0A6D2JG58</accession>
<keyword evidence="3" id="KW-1133">Transmembrane helix</keyword>
<feature type="transmembrane region" description="Helical" evidence="3">
    <location>
        <begin position="121"/>
        <end position="146"/>
    </location>
</feature>
<evidence type="ECO:0000313" key="5">
    <source>
        <dbReference type="EMBL" id="CAA7038066.1"/>
    </source>
</evidence>
<evidence type="ECO:0000313" key="6">
    <source>
        <dbReference type="Proteomes" id="UP000467841"/>
    </source>
</evidence>
<gene>
    <name evidence="5" type="ORF">MERR_LOCUS25301</name>
</gene>
<dbReference type="OrthoDB" id="60984at2759"/>
<evidence type="ECO:0000256" key="2">
    <source>
        <dbReference type="SAM" id="Coils"/>
    </source>
</evidence>
<reference evidence="5" key="1">
    <citation type="submission" date="2020-01" db="EMBL/GenBank/DDBJ databases">
        <authorList>
            <person name="Mishra B."/>
        </authorList>
    </citation>
    <scope>NUCLEOTIDE SEQUENCE [LARGE SCALE GENOMIC DNA]</scope>
</reference>
<dbReference type="EMBL" id="CACVBM020001185">
    <property type="protein sequence ID" value="CAA7038066.1"/>
    <property type="molecule type" value="Genomic_DNA"/>
</dbReference>
<dbReference type="GO" id="GO:0003723">
    <property type="term" value="F:RNA binding"/>
    <property type="evidence" value="ECO:0007669"/>
    <property type="project" value="InterPro"/>
</dbReference>
<evidence type="ECO:0000256" key="1">
    <source>
        <dbReference type="PROSITE-ProRule" id="PRU00268"/>
    </source>
</evidence>
<dbReference type="PROSITE" id="PS50881">
    <property type="entry name" value="S5_DSRBD"/>
    <property type="match status" value="1"/>
</dbReference>
<comment type="caution">
    <text evidence="5">The sequence shown here is derived from an EMBL/GenBank/DDBJ whole genome shotgun (WGS) entry which is preliminary data.</text>
</comment>
<dbReference type="GO" id="GO:0005840">
    <property type="term" value="C:ribosome"/>
    <property type="evidence" value="ECO:0007669"/>
    <property type="project" value="UniProtKB-KW"/>
</dbReference>
<dbReference type="Gene3D" id="3.30.360.10">
    <property type="entry name" value="Dihydrodipicolinate Reductase, domain 2"/>
    <property type="match status" value="1"/>
</dbReference>
<keyword evidence="2" id="KW-0175">Coiled coil</keyword>
<feature type="domain" description="S5 DRBM" evidence="4">
    <location>
        <begin position="27"/>
        <end position="60"/>
    </location>
</feature>
<keyword evidence="1" id="KW-0687">Ribonucleoprotein</keyword>
<keyword evidence="3" id="KW-0472">Membrane</keyword>
<dbReference type="AlphaFoldDB" id="A0A6D2JG58"/>
<keyword evidence="3" id="KW-0812">Transmembrane</keyword>
<organism evidence="5 6">
    <name type="scientific">Microthlaspi erraticum</name>
    <dbReference type="NCBI Taxonomy" id="1685480"/>
    <lineage>
        <taxon>Eukaryota</taxon>
        <taxon>Viridiplantae</taxon>
        <taxon>Streptophyta</taxon>
        <taxon>Embryophyta</taxon>
        <taxon>Tracheophyta</taxon>
        <taxon>Spermatophyta</taxon>
        <taxon>Magnoliopsida</taxon>
        <taxon>eudicotyledons</taxon>
        <taxon>Gunneridae</taxon>
        <taxon>Pentapetalae</taxon>
        <taxon>rosids</taxon>
        <taxon>malvids</taxon>
        <taxon>Brassicales</taxon>
        <taxon>Brassicaceae</taxon>
        <taxon>Coluteocarpeae</taxon>
        <taxon>Microthlaspi</taxon>
    </lineage>
</organism>
<dbReference type="GO" id="GO:1990904">
    <property type="term" value="C:ribonucleoprotein complex"/>
    <property type="evidence" value="ECO:0007669"/>
    <property type="project" value="UniProtKB-UniRule"/>
</dbReference>
<dbReference type="InterPro" id="IPR013810">
    <property type="entry name" value="Ribosomal_uS5_N"/>
</dbReference>
<dbReference type="GO" id="GO:0003735">
    <property type="term" value="F:structural constituent of ribosome"/>
    <property type="evidence" value="ECO:0007669"/>
    <property type="project" value="UniProtKB-UniRule"/>
</dbReference>